<dbReference type="EMBL" id="DRIE01000054">
    <property type="protein sequence ID" value="HEC56910.1"/>
    <property type="molecule type" value="Genomic_DNA"/>
</dbReference>
<reference evidence="2" key="1">
    <citation type="journal article" date="2020" name="mSystems">
        <title>Genome- and Community-Level Interaction Insights into Carbon Utilization and Element Cycling Functions of Hydrothermarchaeota in Hydrothermal Sediment.</title>
        <authorList>
            <person name="Zhou Z."/>
            <person name="Liu Y."/>
            <person name="Xu W."/>
            <person name="Pan J."/>
            <person name="Luo Z.H."/>
            <person name="Li M."/>
        </authorList>
    </citation>
    <scope>NUCLEOTIDE SEQUENCE [LARGE SCALE GENOMIC DNA]</scope>
    <source>
        <strain evidence="2">HyVt-386</strain>
    </source>
</reference>
<keyword evidence="1" id="KW-1133">Transmembrane helix</keyword>
<protein>
    <submittedName>
        <fullName evidence="2">Uncharacterized protein</fullName>
    </submittedName>
</protein>
<dbReference type="SUPFAM" id="SSF53850">
    <property type="entry name" value="Periplasmic binding protein-like II"/>
    <property type="match status" value="1"/>
</dbReference>
<gene>
    <name evidence="2" type="ORF">ENI32_03370</name>
</gene>
<accession>A0A7J2S2R3</accession>
<organism evidence="2">
    <name type="scientific">Candidatus Syntropharchaeum butanivorans</name>
    <dbReference type="NCBI Taxonomy" id="1839936"/>
    <lineage>
        <taxon>Archaea</taxon>
        <taxon>Methanobacteriati</taxon>
        <taxon>Methanobacteriota</taxon>
        <taxon>Stenosarchaea group</taxon>
        <taxon>Methanomicrobia</taxon>
        <taxon>Methanosarcinales</taxon>
        <taxon>ANME-2 cluster</taxon>
        <taxon>Candidatus Syntropharchaeum</taxon>
    </lineage>
</organism>
<name>A0A7J2S2R3_9EURY</name>
<sequence>MSRILDKVKRGATKFVGDVRAVSPVIAVLILVIVAVVGGIAVGMLQTGITEQTEEKAQVGDIGVHKIKVIGGPGVTPLMAGYVPPGESITSDNAPGGTILHVFAEANPDIEVEFLRECCGFAMYALSQGACDMGIGRRFPTAPELAAYPELQYQVVGKVPIAVIANAGAFATSDNKTTYTELNDTFMAGSGDVAGVTVTAVAYAFDPSHGAGAEWMGGEATAPEGEVYGTSIQGMFSLYLMRGPSADAWILGGAEDNLKLNEAILGGSWSGILVNTPEQVIEEVATNTTGNPKIGFVDYRYAVNYMEENPGEIVILGLDGLEPDLAPEAIGTADTSNAFGGPGYVTGFGGPMFTPVMVFTNGEPNPYVQKLIDSMTMFEGVEVMHEHGVLAGEDIVVSATCPFHTA</sequence>
<dbReference type="Proteomes" id="UP000885936">
    <property type="component" value="Unassembled WGS sequence"/>
</dbReference>
<evidence type="ECO:0000256" key="1">
    <source>
        <dbReference type="SAM" id="Phobius"/>
    </source>
</evidence>
<feature type="transmembrane region" description="Helical" evidence="1">
    <location>
        <begin position="21"/>
        <end position="45"/>
    </location>
</feature>
<comment type="caution">
    <text evidence="2">The sequence shown here is derived from an EMBL/GenBank/DDBJ whole genome shotgun (WGS) entry which is preliminary data.</text>
</comment>
<evidence type="ECO:0000313" key="2">
    <source>
        <dbReference type="EMBL" id="HEC56910.1"/>
    </source>
</evidence>
<keyword evidence="1" id="KW-0812">Transmembrane</keyword>
<proteinExistence type="predicted"/>
<keyword evidence="1" id="KW-0472">Membrane</keyword>
<dbReference type="AlphaFoldDB" id="A0A7J2S2R3"/>